<dbReference type="PANTHER" id="PTHR12295:SF30">
    <property type="entry name" value="PROTEIN FURRY"/>
    <property type="match status" value="1"/>
</dbReference>
<dbReference type="OrthoDB" id="6287725at2759"/>
<dbReference type="InterPro" id="IPR029473">
    <property type="entry name" value="MOR2-PAG1_mid"/>
</dbReference>
<name>A0A0L0DHI5_THETB</name>
<dbReference type="RefSeq" id="XP_013755699.1">
    <property type="nucleotide sequence ID" value="XM_013900245.1"/>
</dbReference>
<dbReference type="GeneID" id="25566735"/>
<dbReference type="EMBL" id="GL349470">
    <property type="protein sequence ID" value="KNC51834.1"/>
    <property type="molecule type" value="Genomic_DNA"/>
</dbReference>
<accession>A0A0L0DHI5</accession>
<dbReference type="SUPFAM" id="SSF48371">
    <property type="entry name" value="ARM repeat"/>
    <property type="match status" value="1"/>
</dbReference>
<dbReference type="Pfam" id="PF14222">
    <property type="entry name" value="MOR2-PAG1_N"/>
    <property type="match status" value="1"/>
</dbReference>
<evidence type="ECO:0000259" key="3">
    <source>
        <dbReference type="Pfam" id="PF14228"/>
    </source>
</evidence>
<proteinExistence type="predicted"/>
<dbReference type="InterPro" id="IPR016024">
    <property type="entry name" value="ARM-type_fold"/>
</dbReference>
<evidence type="ECO:0000256" key="1">
    <source>
        <dbReference type="SAM" id="MobiDB-lite"/>
    </source>
</evidence>
<feature type="domain" description="Cell morphogenesis protein N-terminal" evidence="2">
    <location>
        <begin position="207"/>
        <end position="361"/>
    </location>
</feature>
<sequence length="2516" mass="264817">MSNWGPGVAAFADSVVLAAVHQFQAVAASRIDELCRSIVDLPAAHVLGKGADPEVEHVLAAITVVARHGFNHILALLLQWRTSALAGPDPDVLPRRRALAVDFIFARALLMVLDAMDLDTALLDNDSDVELTDHIVAHPIDNVSRLVDLLLSELHFCGVFFDTPPVVTAEVEEAQLAVLFARLIGKLSAWRESEIMTKVASIPGPSPALIAGIRFIRLDVSTAAALQRTRAFLLDFASAALASDDTSLASATCLALVDLVSPLPACIDRGAALRDDSSGLDEVTIAFFPVLASLAAAPAVPGTPAGVLASRALAASVQVLAVSSPQLFMDKVTLLIAALAAAARQRTSAASALLGLAQLAWLSTALDALLEALLDDRVHLVVDDASHGLPSSDAVTLLVILAHARRDWLLGSVLGETLLAPSASPQHALVGLLTLRALLAPKSPNLGLRYPSDRAASASATEAVTGVGTLAATTRFPTYPSLVRAQDADALGWLPSTFAAALDSASASTSSPAYLLALLDALPPLLTHCPELIASVPQLPAFVISLLDAPTSAVAVAACDMIASLTEAQPSLRPPIFAALVAAADASLVLDRPLPPASPIQALGASVAAWLRGLAEEATWSFDCPNSGGHSSDDSFEAARAHARMDFHTPEALGVLLLCSPIASNRVAGLDMLHALRELHNALFASFDNLLSDDDGPAGNLFGAASMKMAFMDVIDELDSVLVARATPAAPAAAPAAVPLSRPSVALSSRSVDGQLNSGFWMPTEPPPSALGLSHFVLHGAGPAPAIHTTLASEADASLKRNTEGASLRSAAPATTFSHLIEARDSRAQAQWTLLLGQLASTAVELVPGLVDDIWAAIASRLPFVVAHLSSPDVGATPASAAIVGLFRNFLMFASAAGHAVPLVWAHGTEQPLLALEDTPFTDLSAAPSFAIEPPSDVVELLVALTPLLTARSPHVRLAVSVSLGSIHRASVDVLLSVLAEFEDAWRSLFAALLTTKSELVNVAPDESALASAELPAGILNFTATHACYAPPLALLSKVAQVYVRLIANQGVAFFVASGAAGADAELDNLMANFADELDNSHPASPRQIGGKSSASRLSSFTLFLLELLTLLRFEYSWELHMLRLAFCKLAGCAVQVEGVVEGGIGWGPTQRARVFQLAHEWVGFGDKYEEYMALVSPSVKVTLAARFASEDARSAARMRVGAAMEELSQAALHTQALMLSGPLLDLPEDSVVSWICEGLTSEYAAYHAAGELGLELLLTTNADDLRVWHLAVRAAYSHIDDVASAFFARLAGMLQDAFPAADPEARSAFALAHDPAPLVVLGLVKTVAPVKHVRKLAATFLKNLYGLLADGEDLFRDSGLDIVGVLTVLPTAHIQAAVQLSAQFACRLGNPLAQRMIHGMLDAMEALGMKSRDVPLQAVLAEVLVPWLELGGASLTEVFGGSAEAAAAVVDHLVHVSLLATSSMDSMKLWAGLLGSGVNLYETRQMDVSFFSVALAVVAQAVAVAPTIVVDVLVAMIKDGWVIESPDMDELQLDAEEIGKLVARATLSLQLLKEVALLVPDQLDGHVALLLHATLICGDHPEENVSKSASSLLCNLLYSKVVNVLRWVEADDDEEAVARRETALDIIEHVQTSGSSQLWEYEDLSLSRRSLASTQQLSMLVEQLVHVLNLTPREVTKWARVSLKWAGSCMVLHAAARSLQIFRALRPTVSLDYVGDLTRIAGQHVASRASLKTAVVIEAIRTAGVVLDSALCDGTGSVVSDVVTGVWGMALGLLFVESAEIFVEAVALLGAAADAPLEVLSGVVNAVPSGRLPAMRPLMRRKKAKAKARAKAKAKARAKAKAKAKAHGMGGNEGLPPKLGGGSFAIFDESVLDESGLGLEVDDGSESGESSSSNAAEAVTCRGEAGYGLGSDESGADSFGLVDGEFVGIVPLLLRGIDSVVELEARRVMATGCKLARVCMELGAPFLLGPSDESGVALTLGALPLLVSGFEGEEARSAEDERRTEAAVGVAGELGQLWGEVWAEIHGESGYVLGQVLEAYVEREFVSAEGFMDHMWDALLVVPTVRAGLNGALALLSHWTQHSVREYTSPLLALLGRLLASDRMETLVNVVNESGWNALSPLVHSLPHTMTDEALRIMDVVLEARTLCSTESGSEEAAALPVVLSFRYPRAQEVGRVLLAHAARIQPDKGRRVFKSRLPVLCVHDGGSPGGETGSTGGEGDESLNASLVLGGRDELDLLVADEYGAGVSDDSSFFVEALSTVRGKPAQYGLKDAEVDVALLSGAVAEAYQVWGGLLCGQESELTRVLMVFVAASNVMGALESEFSQRMDALERVAGSDEVASRRLAFFKVAHGLFSNALFEAPLAADASSLKAAAAALEARAPEEREAWMEAVWRAAATLDDRVLAAAGWAEETHKVTEVYTQMCSLGELLPAEEHGPQVAAIGARLCLAVGEEQHALVVALRASVQLQRWAEAVVRTDDGAASLLEVQLDKIDQVVERNRVLVDALKEAEAGRR</sequence>
<dbReference type="GO" id="GO:0000902">
    <property type="term" value="P:cell morphogenesis"/>
    <property type="evidence" value="ECO:0007669"/>
    <property type="project" value="InterPro"/>
</dbReference>
<evidence type="ECO:0000259" key="2">
    <source>
        <dbReference type="Pfam" id="PF14222"/>
    </source>
</evidence>
<evidence type="ECO:0000313" key="4">
    <source>
        <dbReference type="EMBL" id="KNC51834.1"/>
    </source>
</evidence>
<dbReference type="GO" id="GO:0005938">
    <property type="term" value="C:cell cortex"/>
    <property type="evidence" value="ECO:0007669"/>
    <property type="project" value="TreeGrafter"/>
</dbReference>
<protein>
    <submittedName>
        <fullName evidence="4">Uncharacterized protein</fullName>
    </submittedName>
</protein>
<keyword evidence="5" id="KW-1185">Reference proteome</keyword>
<gene>
    <name evidence="4" type="ORF">AMSG_07920</name>
</gene>
<dbReference type="InterPro" id="IPR039867">
    <property type="entry name" value="Furry/Tao3/Mor2"/>
</dbReference>
<dbReference type="GO" id="GO:0030427">
    <property type="term" value="C:site of polarized growth"/>
    <property type="evidence" value="ECO:0007669"/>
    <property type="project" value="TreeGrafter"/>
</dbReference>
<dbReference type="InterPro" id="IPR025614">
    <property type="entry name" value="Cell_morpho_N"/>
</dbReference>
<evidence type="ECO:0000313" key="5">
    <source>
        <dbReference type="Proteomes" id="UP000054408"/>
    </source>
</evidence>
<dbReference type="Proteomes" id="UP000054408">
    <property type="component" value="Unassembled WGS sequence"/>
</dbReference>
<dbReference type="eggNOG" id="KOG1825">
    <property type="taxonomic scope" value="Eukaryota"/>
</dbReference>
<feature type="region of interest" description="Disordered" evidence="1">
    <location>
        <begin position="1879"/>
        <end position="1898"/>
    </location>
</feature>
<organism evidence="4 5">
    <name type="scientific">Thecamonas trahens ATCC 50062</name>
    <dbReference type="NCBI Taxonomy" id="461836"/>
    <lineage>
        <taxon>Eukaryota</taxon>
        <taxon>Apusozoa</taxon>
        <taxon>Apusomonadida</taxon>
        <taxon>Apusomonadidae</taxon>
        <taxon>Thecamonas</taxon>
    </lineage>
</organism>
<dbReference type="STRING" id="461836.A0A0L0DHI5"/>
<feature type="domain" description="Cell morphogenesis central region" evidence="3">
    <location>
        <begin position="1530"/>
        <end position="1720"/>
    </location>
</feature>
<dbReference type="PANTHER" id="PTHR12295">
    <property type="entry name" value="FURRY-RELATED"/>
    <property type="match status" value="1"/>
</dbReference>
<reference evidence="4 5" key="1">
    <citation type="submission" date="2010-05" db="EMBL/GenBank/DDBJ databases">
        <title>The Genome Sequence of Thecamonas trahens ATCC 50062.</title>
        <authorList>
            <consortium name="The Broad Institute Genome Sequencing Platform"/>
            <person name="Russ C."/>
            <person name="Cuomo C."/>
            <person name="Shea T."/>
            <person name="Young S.K."/>
            <person name="Zeng Q."/>
            <person name="Koehrsen M."/>
            <person name="Haas B."/>
            <person name="Borodovsky M."/>
            <person name="Guigo R."/>
            <person name="Alvarado L."/>
            <person name="Berlin A."/>
            <person name="Bochicchio J."/>
            <person name="Borenstein D."/>
            <person name="Chapman S."/>
            <person name="Chen Z."/>
            <person name="Freedman E."/>
            <person name="Gellesch M."/>
            <person name="Goldberg J."/>
            <person name="Griggs A."/>
            <person name="Gujja S."/>
            <person name="Heilman E."/>
            <person name="Heiman D."/>
            <person name="Hepburn T."/>
            <person name="Howarth C."/>
            <person name="Jen D."/>
            <person name="Larson L."/>
            <person name="Mehta T."/>
            <person name="Park D."/>
            <person name="Pearson M."/>
            <person name="Roberts A."/>
            <person name="Saif S."/>
            <person name="Shenoy N."/>
            <person name="Sisk P."/>
            <person name="Stolte C."/>
            <person name="Sykes S."/>
            <person name="Thomson T."/>
            <person name="Walk T."/>
            <person name="White J."/>
            <person name="Yandava C."/>
            <person name="Burger G."/>
            <person name="Gray M.W."/>
            <person name="Holland P.W.H."/>
            <person name="King N."/>
            <person name="Lang F.B.F."/>
            <person name="Roger A.J."/>
            <person name="Ruiz-Trillo I."/>
            <person name="Lander E."/>
            <person name="Nusbaum C."/>
        </authorList>
    </citation>
    <scope>NUCLEOTIDE SEQUENCE [LARGE SCALE GENOMIC DNA]</scope>
    <source>
        <strain evidence="4 5">ATCC 50062</strain>
    </source>
</reference>
<dbReference type="Pfam" id="PF14228">
    <property type="entry name" value="MOR2-PAG1_mid"/>
    <property type="match status" value="1"/>
</dbReference>